<evidence type="ECO:0008006" key="3">
    <source>
        <dbReference type="Google" id="ProtNLM"/>
    </source>
</evidence>
<gene>
    <name evidence="1" type="ORF">RM550_32135</name>
</gene>
<comment type="caution">
    <text evidence="1">The sequence shown here is derived from an EMBL/GenBank/DDBJ whole genome shotgun (WGS) entry which is preliminary data.</text>
</comment>
<reference evidence="1" key="1">
    <citation type="submission" date="2024-05" db="EMBL/GenBank/DDBJ databases">
        <title>30 novel species of actinomycetes from the DSMZ collection.</title>
        <authorList>
            <person name="Nouioui I."/>
        </authorList>
    </citation>
    <scope>NUCLEOTIDE SEQUENCE</scope>
    <source>
        <strain evidence="1">DSM 41527</strain>
    </source>
</reference>
<accession>A0ABU2THD4</accession>
<evidence type="ECO:0000313" key="1">
    <source>
        <dbReference type="EMBL" id="MDT0460319.1"/>
    </source>
</evidence>
<organism evidence="1 2">
    <name type="scientific">Streptomyces mooreae</name>
    <dbReference type="NCBI Taxonomy" id="3075523"/>
    <lineage>
        <taxon>Bacteria</taxon>
        <taxon>Bacillati</taxon>
        <taxon>Actinomycetota</taxon>
        <taxon>Actinomycetes</taxon>
        <taxon>Kitasatosporales</taxon>
        <taxon>Streptomycetaceae</taxon>
        <taxon>Streptomyces</taxon>
    </lineage>
</organism>
<dbReference type="RefSeq" id="WP_311627269.1">
    <property type="nucleotide sequence ID" value="NZ_JAVRFE010000061.1"/>
</dbReference>
<protein>
    <recommendedName>
        <fullName evidence="3">GerMN domain-containing protein</fullName>
    </recommendedName>
</protein>
<dbReference type="Proteomes" id="UP001180551">
    <property type="component" value="Unassembled WGS sequence"/>
</dbReference>
<sequence>MTDEIMRSIHFQEETPGRSTGATFAPSLLSRFRTVDTTDARRRFLLILSLAVAVLLTGCSVDSDADREMAPTGPPTITSRPSRAATELANRYRKAGGDADVSGIRYAKNGTGVLVLTVWTHKKTSYANFDSFATSLASFLTREGVPLAQGYVLNVYGPDGTRLHNYDTTPEHNP</sequence>
<dbReference type="EMBL" id="JAVRFE010000061">
    <property type="protein sequence ID" value="MDT0460319.1"/>
    <property type="molecule type" value="Genomic_DNA"/>
</dbReference>
<keyword evidence="2" id="KW-1185">Reference proteome</keyword>
<proteinExistence type="predicted"/>
<name>A0ABU2THD4_9ACTN</name>
<evidence type="ECO:0000313" key="2">
    <source>
        <dbReference type="Proteomes" id="UP001180551"/>
    </source>
</evidence>